<dbReference type="Proteomes" id="UP000015106">
    <property type="component" value="Chromosome 4"/>
</dbReference>
<sequence>MRRHGTMEKRRPFFLTFFFVYFPCGVHACICCLLFGCFIGRGDSLLMCNCV</sequence>
<reference evidence="1" key="2">
    <citation type="submission" date="2018-03" db="EMBL/GenBank/DDBJ databases">
        <title>The Triticum urartu genome reveals the dynamic nature of wheat genome evolution.</title>
        <authorList>
            <person name="Ling H."/>
            <person name="Ma B."/>
            <person name="Shi X."/>
            <person name="Liu H."/>
            <person name="Dong L."/>
            <person name="Sun H."/>
            <person name="Cao Y."/>
            <person name="Gao Q."/>
            <person name="Zheng S."/>
            <person name="Li Y."/>
            <person name="Yu Y."/>
            <person name="Du H."/>
            <person name="Qi M."/>
            <person name="Li Y."/>
            <person name="Yu H."/>
            <person name="Cui Y."/>
            <person name="Wang N."/>
            <person name="Chen C."/>
            <person name="Wu H."/>
            <person name="Zhao Y."/>
            <person name="Zhang J."/>
            <person name="Li Y."/>
            <person name="Zhou W."/>
            <person name="Zhang B."/>
            <person name="Hu W."/>
            <person name="Eijk M."/>
            <person name="Tang J."/>
            <person name="Witsenboer H."/>
            <person name="Zhao S."/>
            <person name="Li Z."/>
            <person name="Zhang A."/>
            <person name="Wang D."/>
            <person name="Liang C."/>
        </authorList>
    </citation>
    <scope>NUCLEOTIDE SEQUENCE [LARGE SCALE GENOMIC DNA]</scope>
    <source>
        <strain evidence="1">cv. G1812</strain>
    </source>
</reference>
<organism evidence="1 2">
    <name type="scientific">Triticum urartu</name>
    <name type="common">Red wild einkorn</name>
    <name type="synonym">Crithodium urartu</name>
    <dbReference type="NCBI Taxonomy" id="4572"/>
    <lineage>
        <taxon>Eukaryota</taxon>
        <taxon>Viridiplantae</taxon>
        <taxon>Streptophyta</taxon>
        <taxon>Embryophyta</taxon>
        <taxon>Tracheophyta</taxon>
        <taxon>Spermatophyta</taxon>
        <taxon>Magnoliopsida</taxon>
        <taxon>Liliopsida</taxon>
        <taxon>Poales</taxon>
        <taxon>Poaceae</taxon>
        <taxon>BOP clade</taxon>
        <taxon>Pooideae</taxon>
        <taxon>Triticodae</taxon>
        <taxon>Triticeae</taxon>
        <taxon>Triticinae</taxon>
        <taxon>Triticum</taxon>
    </lineage>
</organism>
<keyword evidence="2" id="KW-1185">Reference proteome</keyword>
<protein>
    <submittedName>
        <fullName evidence="1">Uncharacterized protein</fullName>
    </submittedName>
</protein>
<evidence type="ECO:0000313" key="1">
    <source>
        <dbReference type="EnsemblPlants" id="TuG1812G0400001138.01.T01.cds261760"/>
    </source>
</evidence>
<evidence type="ECO:0000313" key="2">
    <source>
        <dbReference type="Proteomes" id="UP000015106"/>
    </source>
</evidence>
<reference evidence="1" key="3">
    <citation type="submission" date="2022-06" db="UniProtKB">
        <authorList>
            <consortium name="EnsemblPlants"/>
        </authorList>
    </citation>
    <scope>IDENTIFICATION</scope>
</reference>
<dbReference type="EnsemblPlants" id="TuG1812G0400001138.01.T01">
    <property type="protein sequence ID" value="TuG1812G0400001138.01.T01.cds261760"/>
    <property type="gene ID" value="TuG1812G0400001138.01"/>
</dbReference>
<accession>A0A8R7U6B6</accession>
<reference evidence="2" key="1">
    <citation type="journal article" date="2013" name="Nature">
        <title>Draft genome of the wheat A-genome progenitor Triticum urartu.</title>
        <authorList>
            <person name="Ling H.Q."/>
            <person name="Zhao S."/>
            <person name="Liu D."/>
            <person name="Wang J."/>
            <person name="Sun H."/>
            <person name="Zhang C."/>
            <person name="Fan H."/>
            <person name="Li D."/>
            <person name="Dong L."/>
            <person name="Tao Y."/>
            <person name="Gao C."/>
            <person name="Wu H."/>
            <person name="Li Y."/>
            <person name="Cui Y."/>
            <person name="Guo X."/>
            <person name="Zheng S."/>
            <person name="Wang B."/>
            <person name="Yu K."/>
            <person name="Liang Q."/>
            <person name="Yang W."/>
            <person name="Lou X."/>
            <person name="Chen J."/>
            <person name="Feng M."/>
            <person name="Jian J."/>
            <person name="Zhang X."/>
            <person name="Luo G."/>
            <person name="Jiang Y."/>
            <person name="Liu J."/>
            <person name="Wang Z."/>
            <person name="Sha Y."/>
            <person name="Zhang B."/>
            <person name="Wu H."/>
            <person name="Tang D."/>
            <person name="Shen Q."/>
            <person name="Xue P."/>
            <person name="Zou S."/>
            <person name="Wang X."/>
            <person name="Liu X."/>
            <person name="Wang F."/>
            <person name="Yang Y."/>
            <person name="An X."/>
            <person name="Dong Z."/>
            <person name="Zhang K."/>
            <person name="Zhang X."/>
            <person name="Luo M.C."/>
            <person name="Dvorak J."/>
            <person name="Tong Y."/>
            <person name="Wang J."/>
            <person name="Yang H."/>
            <person name="Li Z."/>
            <person name="Wang D."/>
            <person name="Zhang A."/>
            <person name="Wang J."/>
        </authorList>
    </citation>
    <scope>NUCLEOTIDE SEQUENCE</scope>
    <source>
        <strain evidence="2">cv. G1812</strain>
    </source>
</reference>
<name>A0A8R7U6B6_TRIUA</name>
<dbReference type="AlphaFoldDB" id="A0A8R7U6B6"/>
<proteinExistence type="predicted"/>
<dbReference type="Gramene" id="TuG1812G0400001138.01.T01">
    <property type="protein sequence ID" value="TuG1812G0400001138.01.T01.cds261760"/>
    <property type="gene ID" value="TuG1812G0400001138.01"/>
</dbReference>